<evidence type="ECO:0000313" key="2">
    <source>
        <dbReference type="EMBL" id="CAH2301738.1"/>
    </source>
</evidence>
<sequence>MAAAPTNHMLHWDIKFQVAFDTLCAAFWAQIESRQQQPTLTSAKPTEAPSTPCTSIRPRAKKSKHPSQHTLVVKCPCRAPTRIHAPRWGPRRPHLPACGSCTQATQHSPASRRLSLPVVRRACNIERWLTATRDTAYDGPEDTDHLPQPGLLAKGI</sequence>
<evidence type="ECO:0000313" key="3">
    <source>
        <dbReference type="Proteomes" id="UP001295444"/>
    </source>
</evidence>
<organism evidence="2 3">
    <name type="scientific">Pelobates cultripes</name>
    <name type="common">Western spadefoot toad</name>
    <dbReference type="NCBI Taxonomy" id="61616"/>
    <lineage>
        <taxon>Eukaryota</taxon>
        <taxon>Metazoa</taxon>
        <taxon>Chordata</taxon>
        <taxon>Craniata</taxon>
        <taxon>Vertebrata</taxon>
        <taxon>Euteleostomi</taxon>
        <taxon>Amphibia</taxon>
        <taxon>Batrachia</taxon>
        <taxon>Anura</taxon>
        <taxon>Pelobatoidea</taxon>
        <taxon>Pelobatidae</taxon>
        <taxon>Pelobates</taxon>
    </lineage>
</organism>
<dbReference type="AlphaFoldDB" id="A0AAD1SIM1"/>
<reference evidence="2" key="1">
    <citation type="submission" date="2022-03" db="EMBL/GenBank/DDBJ databases">
        <authorList>
            <person name="Alioto T."/>
            <person name="Alioto T."/>
            <person name="Gomez Garrido J."/>
        </authorList>
    </citation>
    <scope>NUCLEOTIDE SEQUENCE</scope>
</reference>
<name>A0AAD1SIM1_PELCU</name>
<feature type="region of interest" description="Disordered" evidence="1">
    <location>
        <begin position="35"/>
        <end position="68"/>
    </location>
</feature>
<protein>
    <submittedName>
        <fullName evidence="2">Uncharacterized protein</fullName>
    </submittedName>
</protein>
<feature type="compositionally biased region" description="Basic residues" evidence="1">
    <location>
        <begin position="58"/>
        <end position="67"/>
    </location>
</feature>
<evidence type="ECO:0000256" key="1">
    <source>
        <dbReference type="SAM" id="MobiDB-lite"/>
    </source>
</evidence>
<dbReference type="Proteomes" id="UP001295444">
    <property type="component" value="Chromosome 06"/>
</dbReference>
<proteinExistence type="predicted"/>
<gene>
    <name evidence="2" type="ORF">PECUL_23A001092</name>
</gene>
<keyword evidence="3" id="KW-1185">Reference proteome</keyword>
<dbReference type="EMBL" id="OW240917">
    <property type="protein sequence ID" value="CAH2301738.1"/>
    <property type="molecule type" value="Genomic_DNA"/>
</dbReference>
<accession>A0AAD1SIM1</accession>
<feature type="compositionally biased region" description="Polar residues" evidence="1">
    <location>
        <begin position="35"/>
        <end position="54"/>
    </location>
</feature>